<sequence>MDASRSTQVPSTASTSARTSPATTQHVPAYQQPAASPVQSNQSTEPFLKDFTLIAEAARRAQMGIMVRDLESFGLS</sequence>
<evidence type="ECO:0000313" key="3">
    <source>
        <dbReference type="Proteomes" id="UP000294847"/>
    </source>
</evidence>
<protein>
    <submittedName>
        <fullName evidence="2">Uncharacterized protein</fullName>
    </submittedName>
</protein>
<dbReference type="Proteomes" id="UP000294847">
    <property type="component" value="Chromosome 2"/>
</dbReference>
<name>A0A4P7N4E5_PYROR</name>
<dbReference type="OMA" id="CLMRDME"/>
<dbReference type="EMBL" id="CP034205">
    <property type="protein sequence ID" value="QBZ57367.1"/>
    <property type="molecule type" value="Genomic_DNA"/>
</dbReference>
<reference evidence="2 3" key="1">
    <citation type="journal article" date="2019" name="Mol. Biol. Evol.">
        <title>Blast fungal genomes show frequent chromosomal changes, gene gains and losses, and effector gene turnover.</title>
        <authorList>
            <person name="Gomez Luciano L.B."/>
            <person name="Jason Tsai I."/>
            <person name="Chuma I."/>
            <person name="Tosa Y."/>
            <person name="Chen Y.H."/>
            <person name="Li J.Y."/>
            <person name="Li M.Y."/>
            <person name="Jade Lu M.Y."/>
            <person name="Nakayashiki H."/>
            <person name="Li W.H."/>
        </authorList>
    </citation>
    <scope>NUCLEOTIDE SEQUENCE [LARGE SCALE GENOMIC DNA]</scope>
    <source>
        <strain evidence="2">MZ5-1-6</strain>
    </source>
</reference>
<evidence type="ECO:0000256" key="1">
    <source>
        <dbReference type="SAM" id="MobiDB-lite"/>
    </source>
</evidence>
<organism evidence="2 3">
    <name type="scientific">Pyricularia oryzae</name>
    <name type="common">Rice blast fungus</name>
    <name type="synonym">Magnaporthe oryzae</name>
    <dbReference type="NCBI Taxonomy" id="318829"/>
    <lineage>
        <taxon>Eukaryota</taxon>
        <taxon>Fungi</taxon>
        <taxon>Dikarya</taxon>
        <taxon>Ascomycota</taxon>
        <taxon>Pezizomycotina</taxon>
        <taxon>Sordariomycetes</taxon>
        <taxon>Sordariomycetidae</taxon>
        <taxon>Magnaporthales</taxon>
        <taxon>Pyriculariaceae</taxon>
        <taxon>Pyricularia</taxon>
    </lineage>
</organism>
<dbReference type="SMR" id="A0A4P7N4E5"/>
<evidence type="ECO:0000313" key="2">
    <source>
        <dbReference type="EMBL" id="QBZ57367.1"/>
    </source>
</evidence>
<feature type="compositionally biased region" description="Low complexity" evidence="1">
    <location>
        <begin position="10"/>
        <end position="24"/>
    </location>
</feature>
<proteinExistence type="predicted"/>
<feature type="compositionally biased region" description="Polar residues" evidence="1">
    <location>
        <begin position="33"/>
        <end position="43"/>
    </location>
</feature>
<dbReference type="AlphaFoldDB" id="A0A4P7N4E5"/>
<accession>A0A4P7N4E5</accession>
<dbReference type="VEuPathDB" id="FungiDB:M_BR32_EuGene_00067051"/>
<feature type="region of interest" description="Disordered" evidence="1">
    <location>
        <begin position="1"/>
        <end position="43"/>
    </location>
</feature>
<gene>
    <name evidence="2" type="ORF">PoMZ_02291</name>
</gene>